<evidence type="ECO:0000256" key="1">
    <source>
        <dbReference type="ARBA" id="ARBA00002274"/>
    </source>
</evidence>
<keyword evidence="9 13" id="KW-0418">Kinase</keyword>
<dbReference type="InterPro" id="IPR003758">
    <property type="entry name" value="LpxK"/>
</dbReference>
<keyword evidence="6 13" id="KW-0441">Lipid A biosynthesis</keyword>
<keyword evidence="11 13" id="KW-0443">Lipid metabolism</keyword>
<dbReference type="EMBL" id="JAEKJA010000020">
    <property type="protein sequence ID" value="MBJ3777684.1"/>
    <property type="molecule type" value="Genomic_DNA"/>
</dbReference>
<keyword evidence="10 13" id="KW-0067">ATP-binding</keyword>
<dbReference type="NCBIfam" id="TIGR00682">
    <property type="entry name" value="lpxK"/>
    <property type="match status" value="1"/>
</dbReference>
<dbReference type="EC" id="2.7.1.130" evidence="3 13"/>
<comment type="pathway">
    <text evidence="2 13">Glycolipid biosynthesis; lipid IV(A) biosynthesis; lipid IV(A) from (3R)-3-hydroxytetradecanoyl-[acyl-carrier-protein] and UDP-N-acetyl-alpha-D-glucosamine: step 6/6.</text>
</comment>
<dbReference type="PANTHER" id="PTHR42724:SF1">
    <property type="entry name" value="TETRAACYLDISACCHARIDE 4'-KINASE, MITOCHONDRIAL-RELATED"/>
    <property type="match status" value="1"/>
</dbReference>
<dbReference type="HAMAP" id="MF_00409">
    <property type="entry name" value="LpxK"/>
    <property type="match status" value="1"/>
</dbReference>
<reference evidence="14" key="1">
    <citation type="submission" date="2020-12" db="EMBL/GenBank/DDBJ databases">
        <title>Bacterial taxonomy.</title>
        <authorList>
            <person name="Pan X."/>
        </authorList>
    </citation>
    <scope>NUCLEOTIDE SEQUENCE</scope>
    <source>
        <strain evidence="14">B2012</strain>
    </source>
</reference>
<comment type="similarity">
    <text evidence="13">Belongs to the LpxK family.</text>
</comment>
<evidence type="ECO:0000256" key="2">
    <source>
        <dbReference type="ARBA" id="ARBA00004870"/>
    </source>
</evidence>
<accession>A0A934ITZ7</accession>
<dbReference type="AlphaFoldDB" id="A0A934ITZ7"/>
<evidence type="ECO:0000256" key="12">
    <source>
        <dbReference type="ARBA" id="ARBA00029757"/>
    </source>
</evidence>
<comment type="function">
    <text evidence="1 13">Transfers the gamma-phosphate of ATP to the 4'-position of a tetraacyldisaccharide 1-phosphate intermediate (termed DS-1-P) to form tetraacyldisaccharide 1,4'-bis-phosphate (lipid IVA).</text>
</comment>
<comment type="caution">
    <text evidence="14">The sequence shown here is derived from an EMBL/GenBank/DDBJ whole genome shotgun (WGS) entry which is preliminary data.</text>
</comment>
<evidence type="ECO:0000256" key="10">
    <source>
        <dbReference type="ARBA" id="ARBA00022840"/>
    </source>
</evidence>
<dbReference type="GO" id="GO:0009244">
    <property type="term" value="P:lipopolysaccharide core region biosynthetic process"/>
    <property type="evidence" value="ECO:0007669"/>
    <property type="project" value="TreeGrafter"/>
</dbReference>
<evidence type="ECO:0000256" key="11">
    <source>
        <dbReference type="ARBA" id="ARBA00023098"/>
    </source>
</evidence>
<dbReference type="Proteomes" id="UP000609531">
    <property type="component" value="Unassembled WGS sequence"/>
</dbReference>
<name>A0A934ITZ7_9HYPH</name>
<evidence type="ECO:0000256" key="13">
    <source>
        <dbReference type="HAMAP-Rule" id="MF_00409"/>
    </source>
</evidence>
<dbReference type="GO" id="GO:0005524">
    <property type="term" value="F:ATP binding"/>
    <property type="evidence" value="ECO:0007669"/>
    <property type="project" value="UniProtKB-UniRule"/>
</dbReference>
<feature type="binding site" evidence="13">
    <location>
        <begin position="53"/>
        <end position="60"/>
    </location>
    <ligand>
        <name>ATP</name>
        <dbReference type="ChEBI" id="CHEBI:30616"/>
    </ligand>
</feature>
<evidence type="ECO:0000256" key="3">
    <source>
        <dbReference type="ARBA" id="ARBA00012071"/>
    </source>
</evidence>
<evidence type="ECO:0000256" key="9">
    <source>
        <dbReference type="ARBA" id="ARBA00022777"/>
    </source>
</evidence>
<keyword evidence="5 13" id="KW-0444">Lipid biosynthesis</keyword>
<evidence type="ECO:0000313" key="14">
    <source>
        <dbReference type="EMBL" id="MBJ3777684.1"/>
    </source>
</evidence>
<dbReference type="SUPFAM" id="SSF52540">
    <property type="entry name" value="P-loop containing nucleoside triphosphate hydrolases"/>
    <property type="match status" value="1"/>
</dbReference>
<dbReference type="GO" id="GO:0009029">
    <property type="term" value="F:lipid-A 4'-kinase activity"/>
    <property type="evidence" value="ECO:0007669"/>
    <property type="project" value="UniProtKB-UniRule"/>
</dbReference>
<dbReference type="PANTHER" id="PTHR42724">
    <property type="entry name" value="TETRAACYLDISACCHARIDE 4'-KINASE"/>
    <property type="match status" value="1"/>
</dbReference>
<organism evidence="14 15">
    <name type="scientific">Acuticoccus mangrovi</name>
    <dbReference type="NCBI Taxonomy" id="2796142"/>
    <lineage>
        <taxon>Bacteria</taxon>
        <taxon>Pseudomonadati</taxon>
        <taxon>Pseudomonadota</taxon>
        <taxon>Alphaproteobacteria</taxon>
        <taxon>Hyphomicrobiales</taxon>
        <taxon>Amorphaceae</taxon>
        <taxon>Acuticoccus</taxon>
    </lineage>
</organism>
<evidence type="ECO:0000256" key="6">
    <source>
        <dbReference type="ARBA" id="ARBA00022556"/>
    </source>
</evidence>
<evidence type="ECO:0000256" key="4">
    <source>
        <dbReference type="ARBA" id="ARBA00016436"/>
    </source>
</evidence>
<evidence type="ECO:0000256" key="5">
    <source>
        <dbReference type="ARBA" id="ARBA00022516"/>
    </source>
</evidence>
<dbReference type="InterPro" id="IPR027417">
    <property type="entry name" value="P-loop_NTPase"/>
</dbReference>
<dbReference type="RefSeq" id="WP_198883592.1">
    <property type="nucleotide sequence ID" value="NZ_JAEKJA010000020.1"/>
</dbReference>
<protein>
    <recommendedName>
        <fullName evidence="4 13">Tetraacyldisaccharide 4'-kinase</fullName>
        <ecNumber evidence="3 13">2.7.1.130</ecNumber>
    </recommendedName>
    <alternativeName>
        <fullName evidence="12 13">Lipid A 4'-kinase</fullName>
    </alternativeName>
</protein>
<dbReference type="Pfam" id="PF02606">
    <property type="entry name" value="LpxK"/>
    <property type="match status" value="1"/>
</dbReference>
<keyword evidence="8 13" id="KW-0547">Nucleotide-binding</keyword>
<evidence type="ECO:0000256" key="7">
    <source>
        <dbReference type="ARBA" id="ARBA00022679"/>
    </source>
</evidence>
<keyword evidence="7 13" id="KW-0808">Transferase</keyword>
<proteinExistence type="inferred from homology"/>
<dbReference type="GO" id="GO:0009245">
    <property type="term" value="P:lipid A biosynthetic process"/>
    <property type="evidence" value="ECO:0007669"/>
    <property type="project" value="UniProtKB-UniRule"/>
</dbReference>
<evidence type="ECO:0000256" key="8">
    <source>
        <dbReference type="ARBA" id="ARBA00022741"/>
    </source>
</evidence>
<comment type="catalytic activity">
    <reaction evidence="13">
        <text>a lipid A disaccharide + ATP = a lipid IVA + ADP + H(+)</text>
        <dbReference type="Rhea" id="RHEA:67840"/>
        <dbReference type="ChEBI" id="CHEBI:15378"/>
        <dbReference type="ChEBI" id="CHEBI:30616"/>
        <dbReference type="ChEBI" id="CHEBI:176343"/>
        <dbReference type="ChEBI" id="CHEBI:176425"/>
        <dbReference type="ChEBI" id="CHEBI:456216"/>
        <dbReference type="EC" id="2.7.1.130"/>
    </reaction>
</comment>
<dbReference type="GO" id="GO:0005886">
    <property type="term" value="C:plasma membrane"/>
    <property type="evidence" value="ECO:0007669"/>
    <property type="project" value="TreeGrafter"/>
</dbReference>
<keyword evidence="15" id="KW-1185">Reference proteome</keyword>
<evidence type="ECO:0000313" key="15">
    <source>
        <dbReference type="Proteomes" id="UP000609531"/>
    </source>
</evidence>
<sequence length="336" mass="34050">MKAPGFWWRTDAGLASRLLSPAGAMVGRVAARRMAEAARYRAPCPVICIGNPTVGGAGKTPVALAVAAALKAAGARPAFLTRGYGGRLAGPVVVVGEDAAAVGDEALILASAAPTVVARDRAAGGRLAATLGDVIVMDDGFQNPGLAKDFSVLVVDRAVGVGNARVTPAGPLRAPLAAHLARADALLVVDAGEGVAAPLAGLDGVPAYDARLVSSAPVPLAGVRVLAYAGIGRPQKFFAGLAALGAELVATAPFPDHHPYRDGEAEALVRAAVDGGLRLVTTRKDWVRLATGSDAAQRLAAASVIAEVHAELDPAFLARVLAVWQGDCDKEVAARR</sequence>
<gene>
    <name evidence="13 14" type="primary">lpxK</name>
    <name evidence="14" type="ORF">JCR33_18405</name>
</gene>